<proteinExistence type="predicted"/>
<sequence length="583" mass="64127">MVPKQTVWVPSDIESTNIVKFIKHVNHKHGLQLQTYDELWQWSVHPDTLAVFWREAWTFLGIGQTPGNEADVLQVLDDDGSASQPSMFPPPKFFPSETFNLAQFILSNRDPGQIAINFVREGVPGVKRIPWAVLQERTREAYDAMVSSGVKAGDKVAVVMSNSVNAIILCLATLAIGAVWSSASPDLGSKTIIDCYAQIEPKILFTDDAYRYAGKTILLEERIAAISRALNGQGLQLNHVVIVPYCGGVTLKINTDTRLQHDMRPGDIFFQYTTTAWIMCVLNFVNLSSGATMLLYDGSPFYPDPGVLLDLAGKLGVTVFGTSPRYLSELRSRNIVPHLYEWFYRHGFPQKTQLISMSGGTDIAGSFVGGCPILPIYPGEIQAKCLGMAVDVFDASKTEPVSIEQSGEPGELVCTQPFPSQPLAFYGSDGKRNIDRRTSRGSEIIDGVLNPSGVRFGSAEIYQVVDTISEIADSICVGQRRAFDSDETVLLFVKIMEPHRLDAALIASIKSAIKVRCSPRHVPAYVLEVPDIPYTVNGKKCEINVKQIVSGMNTKVSGTVANPESLKAYQQYFNLPRTAVPRL</sequence>
<dbReference type="Proteomes" id="UP001194746">
    <property type="component" value="Unassembled WGS sequence"/>
</dbReference>
<dbReference type="EMBL" id="VCAU01000018">
    <property type="protein sequence ID" value="KAF9891549.1"/>
    <property type="molecule type" value="Genomic_DNA"/>
</dbReference>
<dbReference type="InterPro" id="IPR000873">
    <property type="entry name" value="AMP-dep_synth/lig_dom"/>
</dbReference>
<dbReference type="Gene3D" id="3.40.50.12780">
    <property type="entry name" value="N-terminal domain of ligase-like"/>
    <property type="match status" value="2"/>
</dbReference>
<reference evidence="2" key="1">
    <citation type="journal article" date="2019" name="Beilstein J. Org. Chem.">
        <title>Nanangenines: drimane sesquiterpenoids as the dominant metabolite cohort of a novel Australian fungus, Aspergillus nanangensis.</title>
        <authorList>
            <person name="Lacey H.J."/>
            <person name="Gilchrist C.L.M."/>
            <person name="Crombie A."/>
            <person name="Kalaitzis J.A."/>
            <person name="Vuong D."/>
            <person name="Rutledge P.J."/>
            <person name="Turner P."/>
            <person name="Pitt J.I."/>
            <person name="Lacey E."/>
            <person name="Chooi Y.H."/>
            <person name="Piggott A.M."/>
        </authorList>
    </citation>
    <scope>NUCLEOTIDE SEQUENCE</scope>
    <source>
        <strain evidence="2">MST-FP2251</strain>
    </source>
</reference>
<dbReference type="SUPFAM" id="SSF56801">
    <property type="entry name" value="Acetyl-CoA synthetase-like"/>
    <property type="match status" value="1"/>
</dbReference>
<dbReference type="InterPro" id="IPR045851">
    <property type="entry name" value="AMP-bd_C_sf"/>
</dbReference>
<dbReference type="PANTHER" id="PTHR42921">
    <property type="entry name" value="ACETOACETYL-COA SYNTHETASE"/>
    <property type="match status" value="1"/>
</dbReference>
<gene>
    <name evidence="2" type="ORF">FE257_004016</name>
</gene>
<dbReference type="AlphaFoldDB" id="A0AAD4CRT7"/>
<reference evidence="2" key="2">
    <citation type="submission" date="2020-02" db="EMBL/GenBank/DDBJ databases">
        <authorList>
            <person name="Gilchrist C.L.M."/>
            <person name="Chooi Y.-H."/>
        </authorList>
    </citation>
    <scope>NUCLEOTIDE SEQUENCE</scope>
    <source>
        <strain evidence="2">MST-FP2251</strain>
    </source>
</reference>
<comment type="caution">
    <text evidence="2">The sequence shown here is derived from an EMBL/GenBank/DDBJ whole genome shotgun (WGS) entry which is preliminary data.</text>
</comment>
<dbReference type="Pfam" id="PF00501">
    <property type="entry name" value="AMP-binding"/>
    <property type="match status" value="1"/>
</dbReference>
<evidence type="ECO:0000259" key="1">
    <source>
        <dbReference type="Pfam" id="PF00501"/>
    </source>
</evidence>
<dbReference type="InterPro" id="IPR042099">
    <property type="entry name" value="ANL_N_sf"/>
</dbReference>
<accession>A0AAD4CRT7</accession>
<organism evidence="2 3">
    <name type="scientific">Aspergillus nanangensis</name>
    <dbReference type="NCBI Taxonomy" id="2582783"/>
    <lineage>
        <taxon>Eukaryota</taxon>
        <taxon>Fungi</taxon>
        <taxon>Dikarya</taxon>
        <taxon>Ascomycota</taxon>
        <taxon>Pezizomycotina</taxon>
        <taxon>Eurotiomycetes</taxon>
        <taxon>Eurotiomycetidae</taxon>
        <taxon>Eurotiales</taxon>
        <taxon>Aspergillaceae</taxon>
        <taxon>Aspergillus</taxon>
        <taxon>Aspergillus subgen. Circumdati</taxon>
    </lineage>
</organism>
<dbReference type="PANTHER" id="PTHR42921:SF1">
    <property type="entry name" value="ACETOACETYL-COA SYNTHETASE"/>
    <property type="match status" value="1"/>
</dbReference>
<protein>
    <recommendedName>
        <fullName evidence="1">AMP-dependent synthetase/ligase domain-containing protein</fullName>
    </recommendedName>
</protein>
<evidence type="ECO:0000313" key="3">
    <source>
        <dbReference type="Proteomes" id="UP001194746"/>
    </source>
</evidence>
<dbReference type="Gene3D" id="3.30.300.30">
    <property type="match status" value="1"/>
</dbReference>
<evidence type="ECO:0000313" key="2">
    <source>
        <dbReference type="EMBL" id="KAF9891549.1"/>
    </source>
</evidence>
<name>A0AAD4CRT7_ASPNN</name>
<feature type="domain" description="AMP-dependent synthetase/ligase" evidence="1">
    <location>
        <begin position="109"/>
        <end position="211"/>
    </location>
</feature>
<dbReference type="GO" id="GO:0030729">
    <property type="term" value="F:acetoacetate-CoA ligase activity"/>
    <property type="evidence" value="ECO:0007669"/>
    <property type="project" value="TreeGrafter"/>
</dbReference>
<keyword evidence="3" id="KW-1185">Reference proteome</keyword>